<dbReference type="AlphaFoldDB" id="A0A1Y2CDH8"/>
<feature type="compositionally biased region" description="Basic residues" evidence="7">
    <location>
        <begin position="100"/>
        <end position="110"/>
    </location>
</feature>
<proteinExistence type="predicted"/>
<dbReference type="GO" id="GO:0000122">
    <property type="term" value="P:negative regulation of transcription by RNA polymerase II"/>
    <property type="evidence" value="ECO:0007669"/>
    <property type="project" value="TreeGrafter"/>
</dbReference>
<dbReference type="SMART" id="SM00401">
    <property type="entry name" value="ZnF_GATA"/>
    <property type="match status" value="2"/>
</dbReference>
<dbReference type="InterPro" id="IPR013088">
    <property type="entry name" value="Znf_NHR/GATA"/>
</dbReference>
<protein>
    <submittedName>
        <fullName evidence="9">GATA-domain-containing protein</fullName>
    </submittedName>
</protein>
<dbReference type="SUPFAM" id="SSF57716">
    <property type="entry name" value="Glucocorticoid receptor-like (DNA-binding domain)"/>
    <property type="match status" value="2"/>
</dbReference>
<dbReference type="OrthoDB" id="515401at2759"/>
<name>A0A1Y2CDH8_9FUNG</name>
<dbReference type="PANTHER" id="PTHR10071:SF281">
    <property type="entry name" value="BOX A-BINDING FACTOR-RELATED"/>
    <property type="match status" value="1"/>
</dbReference>
<dbReference type="GO" id="GO:0008270">
    <property type="term" value="F:zinc ion binding"/>
    <property type="evidence" value="ECO:0007669"/>
    <property type="project" value="UniProtKB-KW"/>
</dbReference>
<dbReference type="PROSITE" id="PS50114">
    <property type="entry name" value="GATA_ZN_FINGER_2"/>
    <property type="match status" value="3"/>
</dbReference>
<accession>A0A1Y2CDH8</accession>
<evidence type="ECO:0000256" key="3">
    <source>
        <dbReference type="ARBA" id="ARBA00022771"/>
    </source>
</evidence>
<sequence length="198" mass="21966">MEPACNACWQYYKLHGIPRPLNGSGNITDKIHHRVRGSKSKEQNAESSKPILDFSCKNCGTRETTMWRRDGEGSAVCNSCGLYFKLHGVARPLDLNRGIRRRNRAGKGKKKEAGGVDGDEVQLPSPPIDGGASGLLLLANTTCINCKTTTTPLWRRDDNGQSICNACGLYFRLHGTTRPVTRPQGVFLFSWYSWQPLN</sequence>
<evidence type="ECO:0000313" key="10">
    <source>
        <dbReference type="Proteomes" id="UP000193642"/>
    </source>
</evidence>
<gene>
    <name evidence="9" type="ORF">BCR33DRAFT_659241</name>
</gene>
<feature type="domain" description="GATA-type" evidence="8">
    <location>
        <begin position="55"/>
        <end position="104"/>
    </location>
</feature>
<comment type="subcellular location">
    <subcellularLocation>
        <location evidence="1">Nucleus</location>
    </subcellularLocation>
</comment>
<dbReference type="PROSITE" id="PS00344">
    <property type="entry name" value="GATA_ZN_FINGER_1"/>
    <property type="match status" value="2"/>
</dbReference>
<dbReference type="Gene3D" id="3.30.50.10">
    <property type="entry name" value="Erythroid Transcription Factor GATA-1, subunit A"/>
    <property type="match status" value="3"/>
</dbReference>
<evidence type="ECO:0000313" key="9">
    <source>
        <dbReference type="EMBL" id="ORY45111.1"/>
    </source>
</evidence>
<dbReference type="GO" id="GO:0045944">
    <property type="term" value="P:positive regulation of transcription by RNA polymerase II"/>
    <property type="evidence" value="ECO:0007669"/>
    <property type="project" value="TreeGrafter"/>
</dbReference>
<keyword evidence="4" id="KW-0862">Zinc</keyword>
<dbReference type="InterPro" id="IPR039355">
    <property type="entry name" value="Transcription_factor_GATA"/>
</dbReference>
<dbReference type="GO" id="GO:0000978">
    <property type="term" value="F:RNA polymerase II cis-regulatory region sequence-specific DNA binding"/>
    <property type="evidence" value="ECO:0007669"/>
    <property type="project" value="TreeGrafter"/>
</dbReference>
<dbReference type="GO" id="GO:0005634">
    <property type="term" value="C:nucleus"/>
    <property type="evidence" value="ECO:0007669"/>
    <property type="project" value="UniProtKB-SubCell"/>
</dbReference>
<dbReference type="STRING" id="329046.A0A1Y2CDH8"/>
<dbReference type="Proteomes" id="UP000193642">
    <property type="component" value="Unassembled WGS sequence"/>
</dbReference>
<evidence type="ECO:0000256" key="6">
    <source>
        <dbReference type="PROSITE-ProRule" id="PRU00094"/>
    </source>
</evidence>
<evidence type="ECO:0000256" key="5">
    <source>
        <dbReference type="ARBA" id="ARBA00023242"/>
    </source>
</evidence>
<feature type="domain" description="GATA-type" evidence="8">
    <location>
        <begin position="137"/>
        <end position="184"/>
    </location>
</feature>
<evidence type="ECO:0000256" key="1">
    <source>
        <dbReference type="ARBA" id="ARBA00004123"/>
    </source>
</evidence>
<evidence type="ECO:0000259" key="8">
    <source>
        <dbReference type="PROSITE" id="PS50114"/>
    </source>
</evidence>
<dbReference type="EMBL" id="MCGO01000020">
    <property type="protein sequence ID" value="ORY45111.1"/>
    <property type="molecule type" value="Genomic_DNA"/>
</dbReference>
<dbReference type="Pfam" id="PF00320">
    <property type="entry name" value="GATA"/>
    <property type="match status" value="2"/>
</dbReference>
<feature type="region of interest" description="Disordered" evidence="7">
    <location>
        <begin position="100"/>
        <end position="123"/>
    </location>
</feature>
<dbReference type="PRINTS" id="PR00619">
    <property type="entry name" value="GATAZNFINGER"/>
</dbReference>
<evidence type="ECO:0000256" key="7">
    <source>
        <dbReference type="SAM" id="MobiDB-lite"/>
    </source>
</evidence>
<dbReference type="CDD" id="cd00202">
    <property type="entry name" value="ZnF_GATA"/>
    <property type="match status" value="2"/>
</dbReference>
<comment type="caution">
    <text evidence="9">The sequence shown here is derived from an EMBL/GenBank/DDBJ whole genome shotgun (WGS) entry which is preliminary data.</text>
</comment>
<dbReference type="InterPro" id="IPR000679">
    <property type="entry name" value="Znf_GATA"/>
</dbReference>
<dbReference type="PANTHER" id="PTHR10071">
    <property type="entry name" value="TRANSCRIPTION FACTOR GATA FAMILY MEMBER"/>
    <property type="match status" value="1"/>
</dbReference>
<reference evidence="9 10" key="1">
    <citation type="submission" date="2016-07" db="EMBL/GenBank/DDBJ databases">
        <title>Pervasive Adenine N6-methylation of Active Genes in Fungi.</title>
        <authorList>
            <consortium name="DOE Joint Genome Institute"/>
            <person name="Mondo S.J."/>
            <person name="Dannebaum R.O."/>
            <person name="Kuo R.C."/>
            <person name="Labutti K."/>
            <person name="Haridas S."/>
            <person name="Kuo A."/>
            <person name="Salamov A."/>
            <person name="Ahrendt S.R."/>
            <person name="Lipzen A."/>
            <person name="Sullivan W."/>
            <person name="Andreopoulos W.B."/>
            <person name="Clum A."/>
            <person name="Lindquist E."/>
            <person name="Daum C."/>
            <person name="Ramamoorthy G.K."/>
            <person name="Gryganskyi A."/>
            <person name="Culley D."/>
            <person name="Magnuson J.K."/>
            <person name="James T.Y."/>
            <person name="O'Malley M.A."/>
            <person name="Stajich J.E."/>
            <person name="Spatafora J.W."/>
            <person name="Visel A."/>
            <person name="Grigoriev I.V."/>
        </authorList>
    </citation>
    <scope>NUCLEOTIDE SEQUENCE [LARGE SCALE GENOMIC DNA]</scope>
    <source>
        <strain evidence="9 10">JEL800</strain>
    </source>
</reference>
<keyword evidence="2" id="KW-0479">Metal-binding</keyword>
<evidence type="ECO:0000256" key="4">
    <source>
        <dbReference type="ARBA" id="ARBA00022833"/>
    </source>
</evidence>
<keyword evidence="3 6" id="KW-0863">Zinc-finger</keyword>
<evidence type="ECO:0000256" key="2">
    <source>
        <dbReference type="ARBA" id="ARBA00022723"/>
    </source>
</evidence>
<feature type="domain" description="GATA-type" evidence="8">
    <location>
        <begin position="1"/>
        <end position="34"/>
    </location>
</feature>
<keyword evidence="5" id="KW-0539">Nucleus</keyword>
<keyword evidence="10" id="KW-1185">Reference proteome</keyword>
<organism evidence="9 10">
    <name type="scientific">Rhizoclosmatium globosum</name>
    <dbReference type="NCBI Taxonomy" id="329046"/>
    <lineage>
        <taxon>Eukaryota</taxon>
        <taxon>Fungi</taxon>
        <taxon>Fungi incertae sedis</taxon>
        <taxon>Chytridiomycota</taxon>
        <taxon>Chytridiomycota incertae sedis</taxon>
        <taxon>Chytridiomycetes</taxon>
        <taxon>Chytridiales</taxon>
        <taxon>Chytriomycetaceae</taxon>
        <taxon>Rhizoclosmatium</taxon>
    </lineage>
</organism>
<dbReference type="GO" id="GO:0000981">
    <property type="term" value="F:DNA-binding transcription factor activity, RNA polymerase II-specific"/>
    <property type="evidence" value="ECO:0007669"/>
    <property type="project" value="TreeGrafter"/>
</dbReference>